<reference evidence="5 6" key="1">
    <citation type="submission" date="2018-05" db="EMBL/GenBank/DDBJ databases">
        <title>Genome sequencing and assembly of the regulated plant pathogen Lachnellula willkommii and related sister species for the development of diagnostic species identification markers.</title>
        <authorList>
            <person name="Giroux E."/>
            <person name="Bilodeau G."/>
        </authorList>
    </citation>
    <scope>NUCLEOTIDE SEQUENCE [LARGE SCALE GENOMIC DNA]</scope>
    <source>
        <strain evidence="5 6">CBS 172.35</strain>
    </source>
</reference>
<dbReference type="InterPro" id="IPR001138">
    <property type="entry name" value="Zn2Cys6_DnaBD"/>
</dbReference>
<evidence type="ECO:0000259" key="4">
    <source>
        <dbReference type="PROSITE" id="PS51035"/>
    </source>
</evidence>
<dbReference type="CDD" id="cd00067">
    <property type="entry name" value="GAL4"/>
    <property type="match status" value="1"/>
</dbReference>
<dbReference type="InterPro" id="IPR054464">
    <property type="entry name" value="ULD_fung"/>
</dbReference>
<dbReference type="InterPro" id="IPR036864">
    <property type="entry name" value="Zn2-C6_fun-type_DNA-bd_sf"/>
</dbReference>
<dbReference type="CDD" id="cd14688">
    <property type="entry name" value="bZIP_YAP"/>
    <property type="match status" value="1"/>
</dbReference>
<feature type="compositionally biased region" description="Basic and acidic residues" evidence="2">
    <location>
        <begin position="354"/>
        <end position="368"/>
    </location>
</feature>
<feature type="region of interest" description="Disordered" evidence="2">
    <location>
        <begin position="193"/>
        <end position="215"/>
    </location>
</feature>
<proteinExistence type="predicted"/>
<comment type="caution">
    <text evidence="5">The sequence shown here is derived from an EMBL/GenBank/DDBJ whole genome shotgun (WGS) entry which is preliminary data.</text>
</comment>
<dbReference type="GO" id="GO:0008270">
    <property type="term" value="F:zinc ion binding"/>
    <property type="evidence" value="ECO:0007669"/>
    <property type="project" value="InterPro"/>
</dbReference>
<gene>
    <name evidence="5" type="ORF">LAWI1_G002732</name>
</gene>
<sequence length="641" mass="71137">MEQLALFALPTQEGENLEDDSLDDADDDDSEHSILPENLESSDRAASDIVQDTEVPSRVAMEKLQAIMSHFQTKILPVCVRFSAAPPTDPDKRAFEHKKLSETIMYEIMLKLDAIETEGDGEVREKRRALVREAQDVLNGLDKTVLMVIDDLPLEQKTTDDLEWTSPTKQPKKDENQIPRVVTLPLVSPSGINDTSTALLPTEPATSSSRPSPEKLLKETNGFFSGSPVADLTEREYFLDEDLSTTEPASSSSRPADIAGASEELSKEIIGLIRGLPNPDEVLAKITDPAERMRLRIIQNRIAQRNYRQKLKTRLEALEARAGSSPDPSTQTPGEFQTSDSDEGSELTDSESEEDKRAEVRNTDKIKISPEAAIGKGMNVRDDADAETKVSTGEPSPGTRVVEDRNDMEMRGGQEKKMAPKWVKSSIACSRCRIRKAKCVNKGVNTVCISCARSNSECTYLQAGSMPTPKQSDASAGITPEEAAVTKFKQPKEQNDEAPEKAPKTDTEKKKPIRFKDAVGRKFSFPFDLCCTWPSMEGLIRQAFLDVEIIGPQVQAGRYDLLGPDGELISPINWEAYIEPDMAVTMHMWPMPEASNLPSVELDEPDRSKKEQRNPSPQGQGVGPGYRRHRVAYDDGLYRWE</sequence>
<feature type="compositionally biased region" description="Basic and acidic residues" evidence="2">
    <location>
        <begin position="379"/>
        <end position="388"/>
    </location>
</feature>
<dbReference type="PROSITE" id="PS00036">
    <property type="entry name" value="BZIP_BASIC"/>
    <property type="match status" value="1"/>
</dbReference>
<dbReference type="InterPro" id="IPR003103">
    <property type="entry name" value="BAG_domain"/>
</dbReference>
<dbReference type="PANTHER" id="PTHR39607">
    <property type="entry name" value="XANTHOCILLIN BIOSYNTHESIS CLUSTER TRANSCRIPTION FACTOR XANC-RELATED"/>
    <property type="match status" value="1"/>
</dbReference>
<dbReference type="InterPro" id="IPR036533">
    <property type="entry name" value="BAG_dom_sf"/>
</dbReference>
<dbReference type="GO" id="GO:0000981">
    <property type="term" value="F:DNA-binding transcription factor activity, RNA polymerase II-specific"/>
    <property type="evidence" value="ECO:0007669"/>
    <property type="project" value="InterPro"/>
</dbReference>
<feature type="compositionally biased region" description="Basic and acidic residues" evidence="2">
    <location>
        <begin position="401"/>
        <end position="417"/>
    </location>
</feature>
<organism evidence="5 6">
    <name type="scientific">Lachnellula willkommii</name>
    <dbReference type="NCBI Taxonomy" id="215461"/>
    <lineage>
        <taxon>Eukaryota</taxon>
        <taxon>Fungi</taxon>
        <taxon>Dikarya</taxon>
        <taxon>Ascomycota</taxon>
        <taxon>Pezizomycotina</taxon>
        <taxon>Leotiomycetes</taxon>
        <taxon>Helotiales</taxon>
        <taxon>Lachnaceae</taxon>
        <taxon>Lachnellula</taxon>
    </lineage>
</organism>
<dbReference type="PROSITE" id="PS51035">
    <property type="entry name" value="BAG"/>
    <property type="match status" value="1"/>
</dbReference>
<dbReference type="Pfam" id="PF00172">
    <property type="entry name" value="Zn_clus"/>
    <property type="match status" value="1"/>
</dbReference>
<dbReference type="SUPFAM" id="SSF63491">
    <property type="entry name" value="BAG domain"/>
    <property type="match status" value="1"/>
</dbReference>
<evidence type="ECO:0000256" key="2">
    <source>
        <dbReference type="SAM" id="MobiDB-lite"/>
    </source>
</evidence>
<feature type="compositionally biased region" description="Acidic residues" evidence="2">
    <location>
        <begin position="340"/>
        <end position="353"/>
    </location>
</feature>
<dbReference type="AlphaFoldDB" id="A0A559MEX1"/>
<feature type="region of interest" description="Disordered" evidence="2">
    <location>
        <begin position="595"/>
        <end position="629"/>
    </location>
</feature>
<keyword evidence="1" id="KW-0539">Nucleus</keyword>
<evidence type="ECO:0000256" key="1">
    <source>
        <dbReference type="ARBA" id="ARBA00023242"/>
    </source>
</evidence>
<dbReference type="Gene3D" id="1.20.58.120">
    <property type="entry name" value="BAG domain"/>
    <property type="match status" value="1"/>
</dbReference>
<evidence type="ECO:0008006" key="7">
    <source>
        <dbReference type="Google" id="ProtNLM"/>
    </source>
</evidence>
<dbReference type="Pfam" id="PF22893">
    <property type="entry name" value="ULD_2"/>
    <property type="match status" value="1"/>
</dbReference>
<protein>
    <recommendedName>
        <fullName evidence="7">Zn(2)-C6 fungal-type domain-containing protein</fullName>
    </recommendedName>
</protein>
<dbReference type="InterPro" id="IPR004827">
    <property type="entry name" value="bZIP"/>
</dbReference>
<dbReference type="SUPFAM" id="SSF57701">
    <property type="entry name" value="Zn2/Cys6 DNA-binding domain"/>
    <property type="match status" value="1"/>
</dbReference>
<dbReference type="PROSITE" id="PS50048">
    <property type="entry name" value="ZN2_CY6_FUNGAL_2"/>
    <property type="match status" value="1"/>
</dbReference>
<dbReference type="SMART" id="SM00264">
    <property type="entry name" value="BAG"/>
    <property type="match status" value="1"/>
</dbReference>
<feature type="compositionally biased region" description="Polar residues" evidence="2">
    <location>
        <begin position="326"/>
        <end position="339"/>
    </location>
</feature>
<dbReference type="SMART" id="SM00066">
    <property type="entry name" value="GAL4"/>
    <property type="match status" value="1"/>
</dbReference>
<dbReference type="Gene3D" id="4.10.240.10">
    <property type="entry name" value="Zn(2)-C6 fungal-type DNA-binding domain"/>
    <property type="match status" value="1"/>
</dbReference>
<dbReference type="Proteomes" id="UP000315522">
    <property type="component" value="Unassembled WGS sequence"/>
</dbReference>
<feature type="compositionally biased region" description="Basic and acidic residues" evidence="2">
    <location>
        <begin position="490"/>
        <end position="509"/>
    </location>
</feature>
<name>A0A559MEX1_9HELO</name>
<feature type="compositionally biased region" description="Acidic residues" evidence="2">
    <location>
        <begin position="15"/>
        <end position="30"/>
    </location>
</feature>
<feature type="region of interest" description="Disordered" evidence="2">
    <location>
        <begin position="1"/>
        <end position="48"/>
    </location>
</feature>
<dbReference type="EMBL" id="QGML01000527">
    <property type="protein sequence ID" value="TVY91522.1"/>
    <property type="molecule type" value="Genomic_DNA"/>
</dbReference>
<dbReference type="Pfam" id="PF02179">
    <property type="entry name" value="BAG"/>
    <property type="match status" value="1"/>
</dbReference>
<evidence type="ECO:0000259" key="3">
    <source>
        <dbReference type="PROSITE" id="PS50048"/>
    </source>
</evidence>
<feature type="domain" description="Zn(2)-C6 fungal-type" evidence="3">
    <location>
        <begin position="428"/>
        <end position="460"/>
    </location>
</feature>
<dbReference type="PANTHER" id="PTHR39607:SF3">
    <property type="entry name" value="BZIP DOMAIN-CONTAINING PROTEIN"/>
    <property type="match status" value="1"/>
</dbReference>
<feature type="domain" description="BAG" evidence="4">
    <location>
        <begin position="96"/>
        <end position="145"/>
    </location>
</feature>
<keyword evidence="6" id="KW-1185">Reference proteome</keyword>
<accession>A0A559MEX1</accession>
<feature type="region of interest" description="Disordered" evidence="2">
    <location>
        <begin position="485"/>
        <end position="509"/>
    </location>
</feature>
<feature type="region of interest" description="Disordered" evidence="2">
    <location>
        <begin position="319"/>
        <end position="417"/>
    </location>
</feature>
<dbReference type="PROSITE" id="PS00463">
    <property type="entry name" value="ZN2_CY6_FUNGAL_1"/>
    <property type="match status" value="1"/>
</dbReference>
<evidence type="ECO:0000313" key="5">
    <source>
        <dbReference type="EMBL" id="TVY91522.1"/>
    </source>
</evidence>
<dbReference type="GO" id="GO:0051087">
    <property type="term" value="F:protein-folding chaperone binding"/>
    <property type="evidence" value="ECO:0007669"/>
    <property type="project" value="InterPro"/>
</dbReference>
<evidence type="ECO:0000313" key="6">
    <source>
        <dbReference type="Proteomes" id="UP000315522"/>
    </source>
</evidence>
<feature type="compositionally biased region" description="Polar residues" evidence="2">
    <location>
        <begin position="193"/>
        <end position="211"/>
    </location>
</feature>
<dbReference type="InterPro" id="IPR052635">
    <property type="entry name" value="Sec_Metab_Biosynth_Reg"/>
</dbReference>